<reference evidence="13" key="1">
    <citation type="submission" date="2017-01" db="EMBL/GenBank/DDBJ databases">
        <title>Comparative genomics of anhydrobiosis in the tardigrade Hypsibius dujardini.</title>
        <authorList>
            <person name="Yoshida Y."/>
            <person name="Koutsovoulos G."/>
            <person name="Laetsch D."/>
            <person name="Stevens L."/>
            <person name="Kumar S."/>
            <person name="Horikawa D."/>
            <person name="Ishino K."/>
            <person name="Komine S."/>
            <person name="Tomita M."/>
            <person name="Blaxter M."/>
            <person name="Arakawa K."/>
        </authorList>
    </citation>
    <scope>NUCLEOTIDE SEQUENCE [LARGE SCALE GENOMIC DNA]</scope>
    <source>
        <strain evidence="13">Z151</strain>
    </source>
</reference>
<evidence type="ECO:0000313" key="12">
    <source>
        <dbReference type="EMBL" id="OQV25862.1"/>
    </source>
</evidence>
<dbReference type="SUPFAM" id="SSF50729">
    <property type="entry name" value="PH domain-like"/>
    <property type="match status" value="1"/>
</dbReference>
<dbReference type="SUPFAM" id="SSF54236">
    <property type="entry name" value="Ubiquitin-like"/>
    <property type="match status" value="1"/>
</dbReference>
<dbReference type="SMART" id="SM00404">
    <property type="entry name" value="PTPc_motif"/>
    <property type="match status" value="1"/>
</dbReference>
<dbReference type="Gene3D" id="2.30.29.30">
    <property type="entry name" value="Pleckstrin-homology domain (PH domain)/Phosphotyrosine-binding domain (PTB)"/>
    <property type="match status" value="1"/>
</dbReference>
<dbReference type="InterPro" id="IPR019747">
    <property type="entry name" value="FERM_CS"/>
</dbReference>
<dbReference type="InterPro" id="IPR011993">
    <property type="entry name" value="PH-like_dom_sf"/>
</dbReference>
<dbReference type="Pfam" id="PF09379">
    <property type="entry name" value="FERM_N"/>
    <property type="match status" value="1"/>
</dbReference>
<dbReference type="PANTHER" id="PTHR45706">
    <property type="entry name" value="TYROSINE-PROTEIN PHOSPHATASE"/>
    <property type="match status" value="1"/>
</dbReference>
<dbReference type="SMART" id="SM00194">
    <property type="entry name" value="PTPc"/>
    <property type="match status" value="1"/>
</dbReference>
<evidence type="ECO:0000256" key="7">
    <source>
        <dbReference type="ARBA" id="ARBA00023212"/>
    </source>
</evidence>
<keyword evidence="7" id="KW-0206">Cytoskeleton</keyword>
<dbReference type="InterPro" id="IPR035963">
    <property type="entry name" value="FERM_2"/>
</dbReference>
<feature type="region of interest" description="Disordered" evidence="8">
    <location>
        <begin position="521"/>
        <end position="562"/>
    </location>
</feature>
<dbReference type="InterPro" id="IPR000299">
    <property type="entry name" value="FERM_domain"/>
</dbReference>
<evidence type="ECO:0000256" key="5">
    <source>
        <dbReference type="ARBA" id="ARBA00022801"/>
    </source>
</evidence>
<dbReference type="InterPro" id="IPR000242">
    <property type="entry name" value="PTP_cat"/>
</dbReference>
<feature type="region of interest" description="Disordered" evidence="8">
    <location>
        <begin position="428"/>
        <end position="489"/>
    </location>
</feature>
<dbReference type="OrthoDB" id="5854685at2759"/>
<dbReference type="InterPro" id="IPR014352">
    <property type="entry name" value="FERM/acyl-CoA-bd_prot_sf"/>
</dbReference>
<feature type="domain" description="Tyrosine specific protein phosphatases" evidence="10">
    <location>
        <begin position="761"/>
        <end position="837"/>
    </location>
</feature>
<evidence type="ECO:0000313" key="13">
    <source>
        <dbReference type="Proteomes" id="UP000192578"/>
    </source>
</evidence>
<sequence length="853" mass="96506">MPFALRLKKVRRYDVARKNLFLLPVQLLDNTIMECTMNETSTGLDLLHHIAQRLTIGECQYFGIKFINRHMQYEWLDSNLPLKEQLHNCVSEVFVKFSVRFYIRNTSQLKDDFTRYQFFLQLRNEIIEGALLCSTEQAVLLGSYSLQAAYGDFDPERHSPRHLRNFFLLPKRMSSQEELFLSLLIQVSEIHRSLQGMSPTEAEAAYIVECQNLEGYGEDYYSAKDASGNDLLLGTSTIGITIKHPTGRPLLSISWSNLKSASLAKKRSICLECIGSGRSSQRVVQVFLENADFSAYVLSNITLQQEFYANEDSCMPPVSLPDADLQHLKPYGLMFRPDPSLQSVVISKQMAEVAQKFSRPDVAEARLCVDEGVFNRKPGPAYRETPSYHATVNDCAESKNLHVGQQYSSRLSSVSYEKELRERLECGSSRAHFPSTDKRVGDANTSSTPELRISNFPASDNSHRQSISNSTPDLLSTTSSANRKRPAIQSNEMQYDLQMMRLAAFDGVGDLSGSFYSYSNDPVTQSRSVSPAEHGAEARRNSRSFASSAPSNPIRPDSAVDTDISIKDTRRLDLEKRLSSGNLLIEFEQIPKKRQHRQDNCSVAILTENKHRNRYADLLPYDDTRIHLGNPTRKNANGYINASDIILKCEGLERRYIAAQEPISGATGTAEDFLCLLSQSQISVVVVLADDPCVPWVPFLIGEKEVSLEGFHLRSESISEGPGFRTVCFWLYDRRSKQSRRKVWAVHYTAWTDQGIPSSVSHFCRMMQELDALRASIVDCHSVTVVCRTGSGRSGMLILFDFMKVCFDHNQNVDLARVLTHMRIQRMHMVQTVSQYRFVYMALVEHLASARLI</sequence>
<evidence type="ECO:0000259" key="11">
    <source>
        <dbReference type="PROSITE" id="PS50057"/>
    </source>
</evidence>
<evidence type="ECO:0000256" key="3">
    <source>
        <dbReference type="ARBA" id="ARBA00013064"/>
    </source>
</evidence>
<dbReference type="PROSITE" id="PS00661">
    <property type="entry name" value="FERM_2"/>
    <property type="match status" value="1"/>
</dbReference>
<name>A0A1W0XES0_HYPEX</name>
<comment type="similarity">
    <text evidence="2">Belongs to the protein-tyrosine phosphatase family. Non-receptor class subfamily.</text>
</comment>
<dbReference type="SUPFAM" id="SSF52799">
    <property type="entry name" value="(Phosphotyrosine protein) phosphatases II"/>
    <property type="match status" value="1"/>
</dbReference>
<comment type="caution">
    <text evidence="12">The sequence shown here is derived from an EMBL/GenBank/DDBJ whole genome shotgun (WGS) entry which is preliminary data.</text>
</comment>
<dbReference type="InterPro" id="IPR019748">
    <property type="entry name" value="FERM_central"/>
</dbReference>
<dbReference type="InterPro" id="IPR018980">
    <property type="entry name" value="FERM_PH-like_C"/>
</dbReference>
<keyword evidence="5" id="KW-0378">Hydrolase</keyword>
<dbReference type="Pfam" id="PF00373">
    <property type="entry name" value="FERM_M"/>
    <property type="match status" value="1"/>
</dbReference>
<proteinExistence type="inferred from homology"/>
<dbReference type="InterPro" id="IPR003595">
    <property type="entry name" value="Tyr_Pase_cat"/>
</dbReference>
<dbReference type="FunFam" id="3.10.20.90:FF:000039">
    <property type="entry name" value="Tyrosine-protein phosphatase non-receptor type"/>
    <property type="match status" value="1"/>
</dbReference>
<comment type="subcellular location">
    <subcellularLocation>
        <location evidence="1">Cytoplasm</location>
        <location evidence="1">Cytoskeleton</location>
    </subcellularLocation>
</comment>
<feature type="domain" description="Tyrosine-protein phosphatase" evidence="9">
    <location>
        <begin position="583"/>
        <end position="846"/>
    </location>
</feature>
<dbReference type="PROSITE" id="PS50057">
    <property type="entry name" value="FERM_3"/>
    <property type="match status" value="1"/>
</dbReference>
<keyword evidence="4" id="KW-0963">Cytoplasm</keyword>
<evidence type="ECO:0000256" key="4">
    <source>
        <dbReference type="ARBA" id="ARBA00022490"/>
    </source>
</evidence>
<dbReference type="PRINTS" id="PR00935">
    <property type="entry name" value="BAND41"/>
</dbReference>
<dbReference type="EMBL" id="MTYJ01000001">
    <property type="protein sequence ID" value="OQV25862.1"/>
    <property type="molecule type" value="Genomic_DNA"/>
</dbReference>
<dbReference type="AlphaFoldDB" id="A0A1W0XES0"/>
<dbReference type="EC" id="3.1.3.48" evidence="3"/>
<dbReference type="Pfam" id="PF00102">
    <property type="entry name" value="Y_phosphatase"/>
    <property type="match status" value="1"/>
</dbReference>
<evidence type="ECO:0000259" key="9">
    <source>
        <dbReference type="PROSITE" id="PS50055"/>
    </source>
</evidence>
<protein>
    <recommendedName>
        <fullName evidence="3">protein-tyrosine-phosphatase</fullName>
        <ecNumber evidence="3">3.1.3.48</ecNumber>
    </recommendedName>
</protein>
<keyword evidence="13" id="KW-1185">Reference proteome</keyword>
<dbReference type="GO" id="GO:0004725">
    <property type="term" value="F:protein tyrosine phosphatase activity"/>
    <property type="evidence" value="ECO:0007669"/>
    <property type="project" value="UniProtKB-EC"/>
</dbReference>
<evidence type="ECO:0000256" key="6">
    <source>
        <dbReference type="ARBA" id="ARBA00022912"/>
    </source>
</evidence>
<evidence type="ECO:0000259" key="10">
    <source>
        <dbReference type="PROSITE" id="PS50056"/>
    </source>
</evidence>
<dbReference type="Proteomes" id="UP000192578">
    <property type="component" value="Unassembled WGS sequence"/>
</dbReference>
<dbReference type="InterPro" id="IPR029021">
    <property type="entry name" value="Prot-tyrosine_phosphatase-like"/>
</dbReference>
<evidence type="ECO:0000256" key="8">
    <source>
        <dbReference type="SAM" id="MobiDB-lite"/>
    </source>
</evidence>
<dbReference type="PRINTS" id="PR00700">
    <property type="entry name" value="PRTYPHPHTASE"/>
</dbReference>
<feature type="compositionally biased region" description="Polar residues" evidence="8">
    <location>
        <begin position="456"/>
        <end position="481"/>
    </location>
</feature>
<dbReference type="SUPFAM" id="SSF47031">
    <property type="entry name" value="Second domain of FERM"/>
    <property type="match status" value="1"/>
</dbReference>
<dbReference type="InterPro" id="IPR029071">
    <property type="entry name" value="Ubiquitin-like_domsf"/>
</dbReference>
<dbReference type="Gene3D" id="3.10.20.90">
    <property type="entry name" value="Phosphatidylinositol 3-kinase Catalytic Subunit, Chain A, domain 1"/>
    <property type="match status" value="1"/>
</dbReference>
<feature type="compositionally biased region" description="Low complexity" evidence="8">
    <location>
        <begin position="543"/>
        <end position="552"/>
    </location>
</feature>
<dbReference type="GO" id="GO:0005856">
    <property type="term" value="C:cytoskeleton"/>
    <property type="evidence" value="ECO:0007669"/>
    <property type="project" value="UniProtKB-SubCell"/>
</dbReference>
<dbReference type="PROSITE" id="PS50056">
    <property type="entry name" value="TYR_PHOSPHATASE_2"/>
    <property type="match status" value="1"/>
</dbReference>
<dbReference type="SMART" id="SM01196">
    <property type="entry name" value="FERM_C"/>
    <property type="match status" value="1"/>
</dbReference>
<gene>
    <name evidence="12" type="ORF">BV898_00011</name>
</gene>
<organism evidence="12 13">
    <name type="scientific">Hypsibius exemplaris</name>
    <name type="common">Freshwater tardigrade</name>
    <dbReference type="NCBI Taxonomy" id="2072580"/>
    <lineage>
        <taxon>Eukaryota</taxon>
        <taxon>Metazoa</taxon>
        <taxon>Ecdysozoa</taxon>
        <taxon>Tardigrada</taxon>
        <taxon>Eutardigrada</taxon>
        <taxon>Parachela</taxon>
        <taxon>Hypsibioidea</taxon>
        <taxon>Hypsibiidae</taxon>
        <taxon>Hypsibius</taxon>
    </lineage>
</organism>
<dbReference type="PROSITE" id="PS50055">
    <property type="entry name" value="TYR_PHOSPHATASE_PTP"/>
    <property type="match status" value="1"/>
</dbReference>
<dbReference type="CDD" id="cd14473">
    <property type="entry name" value="FERM_B-lobe"/>
    <property type="match status" value="1"/>
</dbReference>
<dbReference type="InterPro" id="IPR019749">
    <property type="entry name" value="Band_41_domain"/>
</dbReference>
<accession>A0A1W0XES0</accession>
<dbReference type="FunFam" id="1.20.80.10:FF:000014">
    <property type="entry name" value="Tyrosine-protein phosphatase non-receptor type"/>
    <property type="match status" value="1"/>
</dbReference>
<evidence type="ECO:0000256" key="1">
    <source>
        <dbReference type="ARBA" id="ARBA00004245"/>
    </source>
</evidence>
<dbReference type="Gene3D" id="3.90.190.10">
    <property type="entry name" value="Protein tyrosine phosphatase superfamily"/>
    <property type="match status" value="1"/>
</dbReference>
<dbReference type="InterPro" id="IPR000387">
    <property type="entry name" value="Tyr_Pase_dom"/>
</dbReference>
<keyword evidence="6" id="KW-0904">Protein phosphatase</keyword>
<dbReference type="SMART" id="SM00295">
    <property type="entry name" value="B41"/>
    <property type="match status" value="1"/>
</dbReference>
<dbReference type="InterPro" id="IPR018979">
    <property type="entry name" value="FERM_N"/>
</dbReference>
<dbReference type="Gene3D" id="1.20.80.10">
    <property type="match status" value="1"/>
</dbReference>
<evidence type="ECO:0000256" key="2">
    <source>
        <dbReference type="ARBA" id="ARBA00009649"/>
    </source>
</evidence>
<feature type="domain" description="FERM" evidence="11">
    <location>
        <begin position="21"/>
        <end position="312"/>
    </location>
</feature>
<dbReference type="PANTHER" id="PTHR45706:SF1">
    <property type="entry name" value="PEZ, ISOFORM A"/>
    <property type="match status" value="1"/>
</dbReference>